<feature type="chain" id="PRO_5040752031" description="DUF732 domain-containing protein" evidence="2">
    <location>
        <begin position="20"/>
        <end position="153"/>
    </location>
</feature>
<sequence length="153" mass="15483">MKRLLLPVLVLVIALAGCATNEPGDPTVGTPSLAPTPSPASPTPTALPISTATPTPTAAPTTAAAAPVSAIPRPDADQEAFLRASLNEVDPALVGDDGVVNHSRDQCSSILGGASEESLIASTKLRFETATFTPTDSQAVQILDVIRSGGWCG</sequence>
<evidence type="ECO:0008006" key="5">
    <source>
        <dbReference type="Google" id="ProtNLM"/>
    </source>
</evidence>
<dbReference type="EMBL" id="JAMRYM010000005">
    <property type="protein sequence ID" value="MCM6761376.1"/>
    <property type="molecule type" value="Genomic_DNA"/>
</dbReference>
<feature type="signal peptide" evidence="2">
    <location>
        <begin position="1"/>
        <end position="19"/>
    </location>
</feature>
<evidence type="ECO:0000313" key="3">
    <source>
        <dbReference type="EMBL" id="MCM6761376.1"/>
    </source>
</evidence>
<dbReference type="RefSeq" id="WP_251943517.1">
    <property type="nucleotide sequence ID" value="NZ_JAMRYM010000005.1"/>
</dbReference>
<proteinExistence type="predicted"/>
<dbReference type="PROSITE" id="PS51257">
    <property type="entry name" value="PROKAR_LIPOPROTEIN"/>
    <property type="match status" value="1"/>
</dbReference>
<accession>A0A9X2DW86</accession>
<gene>
    <name evidence="3" type="ORF">NB037_03005</name>
</gene>
<evidence type="ECO:0000313" key="4">
    <source>
        <dbReference type="Proteomes" id="UP001155240"/>
    </source>
</evidence>
<name>A0A9X2DW86_9MICO</name>
<dbReference type="AlphaFoldDB" id="A0A9X2DW86"/>
<reference evidence="3" key="1">
    <citation type="submission" date="2022-06" db="EMBL/GenBank/DDBJ databases">
        <title>Whole genome shotgun sequencing (WGS) of Rathayibacter sp. ZW T2_19, isolated from stored onions (Allium cepa).</title>
        <authorList>
            <person name="Stoll D.A."/>
            <person name="Huch M."/>
        </authorList>
    </citation>
    <scope>NUCLEOTIDE SEQUENCE</scope>
    <source>
        <strain evidence="3">ZW T2_19</strain>
    </source>
</reference>
<organism evidence="3 4">
    <name type="scientific">Rathayibacter rubneri</name>
    <dbReference type="NCBI Taxonomy" id="2950106"/>
    <lineage>
        <taxon>Bacteria</taxon>
        <taxon>Bacillati</taxon>
        <taxon>Actinomycetota</taxon>
        <taxon>Actinomycetes</taxon>
        <taxon>Micrococcales</taxon>
        <taxon>Microbacteriaceae</taxon>
        <taxon>Rathayibacter</taxon>
    </lineage>
</organism>
<evidence type="ECO:0000256" key="1">
    <source>
        <dbReference type="SAM" id="MobiDB-lite"/>
    </source>
</evidence>
<feature type="region of interest" description="Disordered" evidence="1">
    <location>
        <begin position="21"/>
        <end position="61"/>
    </location>
</feature>
<feature type="compositionally biased region" description="Low complexity" evidence="1">
    <location>
        <begin position="43"/>
        <end position="61"/>
    </location>
</feature>
<evidence type="ECO:0000256" key="2">
    <source>
        <dbReference type="SAM" id="SignalP"/>
    </source>
</evidence>
<comment type="caution">
    <text evidence="3">The sequence shown here is derived from an EMBL/GenBank/DDBJ whole genome shotgun (WGS) entry which is preliminary data.</text>
</comment>
<protein>
    <recommendedName>
        <fullName evidence="5">DUF732 domain-containing protein</fullName>
    </recommendedName>
</protein>
<keyword evidence="4" id="KW-1185">Reference proteome</keyword>
<dbReference type="Proteomes" id="UP001155240">
    <property type="component" value="Unassembled WGS sequence"/>
</dbReference>
<keyword evidence="2" id="KW-0732">Signal</keyword>